<accession>A0ABV0ZQW5</accession>
<reference evidence="1 2" key="1">
    <citation type="submission" date="2021-06" db="EMBL/GenBank/DDBJ databases">
        <authorList>
            <person name="Palmer J.M."/>
        </authorList>
    </citation>
    <scope>NUCLEOTIDE SEQUENCE [LARGE SCALE GENOMIC DNA]</scope>
    <source>
        <strain evidence="1 2">AS_MEX2019</strain>
        <tissue evidence="1">Muscle</tissue>
    </source>
</reference>
<evidence type="ECO:0000313" key="1">
    <source>
        <dbReference type="EMBL" id="MEQ2308663.1"/>
    </source>
</evidence>
<organism evidence="1 2">
    <name type="scientific">Ameca splendens</name>
    <dbReference type="NCBI Taxonomy" id="208324"/>
    <lineage>
        <taxon>Eukaryota</taxon>
        <taxon>Metazoa</taxon>
        <taxon>Chordata</taxon>
        <taxon>Craniata</taxon>
        <taxon>Vertebrata</taxon>
        <taxon>Euteleostomi</taxon>
        <taxon>Actinopterygii</taxon>
        <taxon>Neopterygii</taxon>
        <taxon>Teleostei</taxon>
        <taxon>Neoteleostei</taxon>
        <taxon>Acanthomorphata</taxon>
        <taxon>Ovalentaria</taxon>
        <taxon>Atherinomorphae</taxon>
        <taxon>Cyprinodontiformes</taxon>
        <taxon>Goodeidae</taxon>
        <taxon>Ameca</taxon>
    </lineage>
</organism>
<dbReference type="Proteomes" id="UP001469553">
    <property type="component" value="Unassembled WGS sequence"/>
</dbReference>
<name>A0ABV0ZQW5_9TELE</name>
<evidence type="ECO:0000313" key="2">
    <source>
        <dbReference type="Proteomes" id="UP001469553"/>
    </source>
</evidence>
<gene>
    <name evidence="1" type="ORF">AMECASPLE_030563</name>
</gene>
<comment type="caution">
    <text evidence="1">The sequence shown here is derived from an EMBL/GenBank/DDBJ whole genome shotgun (WGS) entry which is preliminary data.</text>
</comment>
<keyword evidence="2" id="KW-1185">Reference proteome</keyword>
<proteinExistence type="predicted"/>
<sequence length="87" mass="9676">MSEAFLPVGPLCQHREVLTPWRVKLCNLLTPCVTAPKGTVQRSCPLISSVDRRHQSNTRVTGERYVASHSVLPPLALRHLYTISDGI</sequence>
<dbReference type="EMBL" id="JAHRIP010069496">
    <property type="protein sequence ID" value="MEQ2308663.1"/>
    <property type="molecule type" value="Genomic_DNA"/>
</dbReference>
<protein>
    <submittedName>
        <fullName evidence="1">Uncharacterized protein</fullName>
    </submittedName>
</protein>